<dbReference type="AlphaFoldDB" id="A0A1G4QDA3"/>
<evidence type="ECO:0000313" key="2">
    <source>
        <dbReference type="EMBL" id="SCW42492.1"/>
    </source>
</evidence>
<dbReference type="Proteomes" id="UP000199150">
    <property type="component" value="Unassembled WGS sequence"/>
</dbReference>
<evidence type="ECO:0008006" key="4">
    <source>
        <dbReference type="Google" id="ProtNLM"/>
    </source>
</evidence>
<name>A0A1G4QDA3_9CAUL</name>
<proteinExistence type="predicted"/>
<dbReference type="EMBL" id="FMTS01000001">
    <property type="protein sequence ID" value="SCW42492.1"/>
    <property type="molecule type" value="Genomic_DNA"/>
</dbReference>
<reference evidence="3" key="1">
    <citation type="submission" date="2016-10" db="EMBL/GenBank/DDBJ databases">
        <authorList>
            <person name="Varghese N."/>
            <person name="Submissions S."/>
        </authorList>
    </citation>
    <scope>NUCLEOTIDE SEQUENCE [LARGE SCALE GENOMIC DNA]</scope>
    <source>
        <strain evidence="3">CGMCC 1.3431</strain>
    </source>
</reference>
<organism evidence="2 3">
    <name type="scientific">Asticcacaulis taihuensis</name>
    <dbReference type="NCBI Taxonomy" id="260084"/>
    <lineage>
        <taxon>Bacteria</taxon>
        <taxon>Pseudomonadati</taxon>
        <taxon>Pseudomonadota</taxon>
        <taxon>Alphaproteobacteria</taxon>
        <taxon>Caulobacterales</taxon>
        <taxon>Caulobacteraceae</taxon>
        <taxon>Asticcacaulis</taxon>
    </lineage>
</organism>
<dbReference type="STRING" id="260084.SAMN02927928_1131"/>
<feature type="signal peptide" evidence="1">
    <location>
        <begin position="1"/>
        <end position="17"/>
    </location>
</feature>
<sequence>MKRLALFTVIAILPILAACHTIQGAGKDVTAVGKGMESAASN</sequence>
<dbReference type="PROSITE" id="PS51257">
    <property type="entry name" value="PROKAR_LIPOPROTEIN"/>
    <property type="match status" value="1"/>
</dbReference>
<dbReference type="RefSeq" id="WP_090644676.1">
    <property type="nucleotide sequence ID" value="NZ_CBCRYE010000001.1"/>
</dbReference>
<keyword evidence="1" id="KW-0732">Signal</keyword>
<feature type="chain" id="PRO_5011688851" description="Entericidin EcnA/B family protein" evidence="1">
    <location>
        <begin position="18"/>
        <end position="42"/>
    </location>
</feature>
<dbReference type="OrthoDB" id="7363288at2"/>
<evidence type="ECO:0000313" key="3">
    <source>
        <dbReference type="Proteomes" id="UP000199150"/>
    </source>
</evidence>
<gene>
    <name evidence="2" type="ORF">SAMN02927928_1131</name>
</gene>
<protein>
    <recommendedName>
        <fullName evidence="4">Entericidin EcnA/B family protein</fullName>
    </recommendedName>
</protein>
<keyword evidence="3" id="KW-1185">Reference proteome</keyword>
<evidence type="ECO:0000256" key="1">
    <source>
        <dbReference type="SAM" id="SignalP"/>
    </source>
</evidence>
<accession>A0A1G4QDA3</accession>